<evidence type="ECO:0000256" key="9">
    <source>
        <dbReference type="ARBA" id="ARBA00023242"/>
    </source>
</evidence>
<evidence type="ECO:0000259" key="11">
    <source>
        <dbReference type="SMART" id="SM00891"/>
    </source>
</evidence>
<evidence type="ECO:0000256" key="6">
    <source>
        <dbReference type="ARBA" id="ARBA00022801"/>
    </source>
</evidence>
<comment type="subcellular location">
    <subcellularLocation>
        <location evidence="1">Nucleus</location>
    </subcellularLocation>
</comment>
<protein>
    <submittedName>
        <fullName evidence="12">Dna repair endonuclease xp-f / mei-9 / rad1, putative</fullName>
    </submittedName>
</protein>
<keyword evidence="9" id="KW-0539">Nucleus</keyword>
<dbReference type="Pfam" id="PF02732">
    <property type="entry name" value="ERCC4"/>
    <property type="match status" value="1"/>
</dbReference>
<dbReference type="CDD" id="cd20078">
    <property type="entry name" value="XPF_nuclease_XPF_euk"/>
    <property type="match status" value="1"/>
</dbReference>
<proteinExistence type="inferred from homology"/>
<dbReference type="PANTHER" id="PTHR10150">
    <property type="entry name" value="DNA REPAIR ENDONUCLEASE XPF"/>
    <property type="match status" value="1"/>
</dbReference>
<organism evidence="13">
    <name type="scientific">Perkinsus marinus (strain ATCC 50983 / TXsc)</name>
    <dbReference type="NCBI Taxonomy" id="423536"/>
    <lineage>
        <taxon>Eukaryota</taxon>
        <taxon>Sar</taxon>
        <taxon>Alveolata</taxon>
        <taxon>Perkinsozoa</taxon>
        <taxon>Perkinsea</taxon>
        <taxon>Perkinsida</taxon>
        <taxon>Perkinsidae</taxon>
        <taxon>Perkinsus</taxon>
    </lineage>
</organism>
<keyword evidence="8" id="KW-0234">DNA repair</keyword>
<evidence type="ECO:0000256" key="1">
    <source>
        <dbReference type="ARBA" id="ARBA00004123"/>
    </source>
</evidence>
<keyword evidence="13" id="KW-1185">Reference proteome</keyword>
<dbReference type="PANTHER" id="PTHR10150:SF0">
    <property type="entry name" value="DNA REPAIR ENDONUCLEASE XPF"/>
    <property type="match status" value="1"/>
</dbReference>
<dbReference type="GO" id="GO:0000712">
    <property type="term" value="P:resolution of meiotic recombination intermediates"/>
    <property type="evidence" value="ECO:0007669"/>
    <property type="project" value="TreeGrafter"/>
</dbReference>
<evidence type="ECO:0000256" key="3">
    <source>
        <dbReference type="ARBA" id="ARBA00022722"/>
    </source>
</evidence>
<dbReference type="InterPro" id="IPR047520">
    <property type="entry name" value="XPF_nuclease"/>
</dbReference>
<evidence type="ECO:0000256" key="8">
    <source>
        <dbReference type="ARBA" id="ARBA00023204"/>
    </source>
</evidence>
<dbReference type="FunFam" id="3.40.50.10130:FF:000002">
    <property type="entry name" value="DNA repair endonuclease XPF"/>
    <property type="match status" value="1"/>
</dbReference>
<sequence length="909" mass="99271">MSTAAGPSPSPSPDSSGKHIALLPLSYHHRIAEHIESKLRAGGGALVVMGQGLGVCELVSALLRRLQACRPVGEPLILIMNAREGEAECIGATPVTADVAPAQRDEMYLAGGCLSITSRILVTDLLTNRLTTEIVAGVVVLNAHGSSHCEQFACELYRERKQKGRGFIAAFTDNPIRCRTLMNVESLLRELQIGSTSIVLVPRFRSEVMDTFKPSEGDANVAAPSGVRVLSIPLPAQIAEAEKTLNTILEANFEDISKSKGIIDAGIVIFPQGLPKGSLRGLAVIDNWFTLRSQLSMVWDQLGRRTQNMIRDADALEKLAHKLRSGDATAFFVSLLESISAHPDSPWVNAGATHQLISQARQRLYNIDARGLHLHIDPPPKWAMLQKAINDEAIRHLKEQQQNVSPLPSYSSAEIRITVVTHAQTSSYMTKALVDRGPEAALLQSFQSFLYEVRSNDYFKPKVAGSALGIHSTEATHLKEELYNMSDRCANVCSRSLEGLRDVVIGTTEQGEPVKGSINVMVNVVDAFKGDGYMSTRLAEFQPNVVILYDAPTILPIRVAERYTSHMKGRGEPLVHTVIIQVMNSHESRRLSQSGVQEQQAFHDLISMEKSVSTSKPKDEWQPLMTPVGGAAAASSSRAGGRKRKREGEMRQTVLVDVRELRSNLPLELHRKGLTLLPYTLPVGDFILSRDICIERKALPDLIGSLGSGRLYRQAVSMSFNYRAPCLLVEVQETEAGALMKGNSARISDSDTISRLVALVLHFPSLRLMWSLSDRSTANLFVALKVRAVQQPDPVEAMKKRVEGSVPDDTIEGSTTTAGTESGPSSQEDLASKKARSANPASTRTSASEILLNCPGITPHILTVLRNSPKANTLKKLVKLDRDTMTELMGPSAAKTFHKFVNTPLEDKK</sequence>
<gene>
    <name evidence="12" type="ORF">Pmar_PMAR017640</name>
</gene>
<dbReference type="SMART" id="SM00891">
    <property type="entry name" value="ERCC4"/>
    <property type="match status" value="1"/>
</dbReference>
<evidence type="ECO:0000256" key="10">
    <source>
        <dbReference type="SAM" id="MobiDB-lite"/>
    </source>
</evidence>
<dbReference type="GO" id="GO:0000724">
    <property type="term" value="P:double-strand break repair via homologous recombination"/>
    <property type="evidence" value="ECO:0007669"/>
    <property type="project" value="TreeGrafter"/>
</dbReference>
<feature type="compositionally biased region" description="Low complexity" evidence="10">
    <location>
        <begin position="629"/>
        <end position="639"/>
    </location>
</feature>
<reference evidence="12 13" key="1">
    <citation type="submission" date="2008-07" db="EMBL/GenBank/DDBJ databases">
        <authorList>
            <person name="El-Sayed N."/>
            <person name="Caler E."/>
            <person name="Inman J."/>
            <person name="Amedeo P."/>
            <person name="Hass B."/>
            <person name="Wortman J."/>
        </authorList>
    </citation>
    <scope>NUCLEOTIDE SEQUENCE [LARGE SCALE GENOMIC DNA]</scope>
    <source>
        <strain evidence="13">ATCC 50983 / TXsc</strain>
    </source>
</reference>
<evidence type="ECO:0000256" key="5">
    <source>
        <dbReference type="ARBA" id="ARBA00022763"/>
    </source>
</evidence>
<keyword evidence="3" id="KW-0540">Nuclease</keyword>
<dbReference type="AlphaFoldDB" id="C5L3K8"/>
<evidence type="ECO:0000313" key="12">
    <source>
        <dbReference type="EMBL" id="EER08587.1"/>
    </source>
</evidence>
<dbReference type="InParanoid" id="C5L3K8"/>
<dbReference type="Gene3D" id="3.40.50.10130">
    <property type="match status" value="1"/>
</dbReference>
<dbReference type="GO" id="GO:0000014">
    <property type="term" value="F:single-stranded DNA endodeoxyribonuclease activity"/>
    <property type="evidence" value="ECO:0007669"/>
    <property type="project" value="TreeGrafter"/>
</dbReference>
<evidence type="ECO:0000313" key="13">
    <source>
        <dbReference type="Proteomes" id="UP000007800"/>
    </source>
</evidence>
<evidence type="ECO:0000256" key="7">
    <source>
        <dbReference type="ARBA" id="ARBA00023125"/>
    </source>
</evidence>
<keyword evidence="6" id="KW-0378">Hydrolase</keyword>
<dbReference type="SUPFAM" id="SSF52980">
    <property type="entry name" value="Restriction endonuclease-like"/>
    <property type="match status" value="1"/>
</dbReference>
<dbReference type="Proteomes" id="UP000007800">
    <property type="component" value="Unassembled WGS sequence"/>
</dbReference>
<dbReference type="RefSeq" id="XP_002776771.1">
    <property type="nucleotide sequence ID" value="XM_002776725.1"/>
</dbReference>
<dbReference type="GO" id="GO:1901255">
    <property type="term" value="P:nucleotide-excision repair involved in interstrand cross-link repair"/>
    <property type="evidence" value="ECO:0007669"/>
    <property type="project" value="TreeGrafter"/>
</dbReference>
<keyword evidence="7" id="KW-0238">DNA-binding</keyword>
<name>C5L3K8_PERM5</name>
<dbReference type="GeneID" id="9042198"/>
<keyword evidence="4 12" id="KW-0255">Endonuclease</keyword>
<accession>C5L3K8</accession>
<feature type="compositionally biased region" description="Low complexity" evidence="10">
    <location>
        <begin position="813"/>
        <end position="826"/>
    </location>
</feature>
<dbReference type="EMBL" id="GG678922">
    <property type="protein sequence ID" value="EER08587.1"/>
    <property type="molecule type" value="Genomic_DNA"/>
</dbReference>
<dbReference type="GO" id="GO:0000110">
    <property type="term" value="C:nucleotide-excision repair factor 1 complex"/>
    <property type="evidence" value="ECO:0007669"/>
    <property type="project" value="TreeGrafter"/>
</dbReference>
<evidence type="ECO:0000256" key="4">
    <source>
        <dbReference type="ARBA" id="ARBA00022759"/>
    </source>
</evidence>
<dbReference type="GO" id="GO:0003684">
    <property type="term" value="F:damaged DNA binding"/>
    <property type="evidence" value="ECO:0007669"/>
    <property type="project" value="TreeGrafter"/>
</dbReference>
<keyword evidence="5" id="KW-0227">DNA damage</keyword>
<dbReference type="Gene3D" id="1.10.150.20">
    <property type="entry name" value="5' to 3' exonuclease, C-terminal subdomain"/>
    <property type="match status" value="1"/>
</dbReference>
<dbReference type="InterPro" id="IPR011335">
    <property type="entry name" value="Restrct_endonuc-II-like"/>
</dbReference>
<dbReference type="OrthoDB" id="361020at2759"/>
<feature type="domain" description="ERCC4" evidence="11">
    <location>
        <begin position="653"/>
        <end position="733"/>
    </location>
</feature>
<feature type="region of interest" description="Disordered" evidence="10">
    <location>
        <begin position="612"/>
        <end position="648"/>
    </location>
</feature>
<dbReference type="InterPro" id="IPR006166">
    <property type="entry name" value="ERCC4_domain"/>
</dbReference>
<evidence type="ECO:0000256" key="2">
    <source>
        <dbReference type="ARBA" id="ARBA00010015"/>
    </source>
</evidence>
<feature type="region of interest" description="Disordered" evidence="10">
    <location>
        <begin position="795"/>
        <end position="845"/>
    </location>
</feature>
<dbReference type="OMA" id="PANIACY"/>
<dbReference type="GO" id="GO:0003697">
    <property type="term" value="F:single-stranded DNA binding"/>
    <property type="evidence" value="ECO:0007669"/>
    <property type="project" value="TreeGrafter"/>
</dbReference>
<comment type="similarity">
    <text evidence="2">Belongs to the XPF family.</text>
</comment>